<organism evidence="2 3">
    <name type="scientific">Anopheles merus</name>
    <name type="common">Mosquito</name>
    <dbReference type="NCBI Taxonomy" id="30066"/>
    <lineage>
        <taxon>Eukaryota</taxon>
        <taxon>Metazoa</taxon>
        <taxon>Ecdysozoa</taxon>
        <taxon>Arthropoda</taxon>
        <taxon>Hexapoda</taxon>
        <taxon>Insecta</taxon>
        <taxon>Pterygota</taxon>
        <taxon>Neoptera</taxon>
        <taxon>Endopterygota</taxon>
        <taxon>Diptera</taxon>
        <taxon>Nematocera</taxon>
        <taxon>Culicoidea</taxon>
        <taxon>Culicidae</taxon>
        <taxon>Anophelinae</taxon>
        <taxon>Anopheles</taxon>
    </lineage>
</organism>
<dbReference type="EnsemblMetazoa" id="AMEM011536-RA">
    <property type="protein sequence ID" value="AMEM011536-PA"/>
    <property type="gene ID" value="AMEM011536"/>
</dbReference>
<keyword evidence="1" id="KW-1133">Transmembrane helix</keyword>
<evidence type="ECO:0000313" key="2">
    <source>
        <dbReference type="EnsemblMetazoa" id="AMEM011536-PA"/>
    </source>
</evidence>
<dbReference type="VEuPathDB" id="VectorBase:AMEM011536"/>
<keyword evidence="1" id="KW-0472">Membrane</keyword>
<evidence type="ECO:0000256" key="1">
    <source>
        <dbReference type="SAM" id="Phobius"/>
    </source>
</evidence>
<accession>A0A182VAB3</accession>
<sequence>MSITDVILVISRVCLWFLWLLLMLLLLFMLLLLALTCLIDLGLGLLSLLSRPVLSVPPTAPGASLLSVKQKIGTVRYPVAMLVVIFTVPIAIVSSYIVSAITVVIVVVVVVFAVSER</sequence>
<dbReference type="AlphaFoldDB" id="A0A182VAB3"/>
<keyword evidence="3" id="KW-1185">Reference proteome</keyword>
<proteinExistence type="predicted"/>
<protein>
    <submittedName>
        <fullName evidence="2">Uncharacterized protein</fullName>
    </submittedName>
</protein>
<feature type="transmembrane region" description="Helical" evidence="1">
    <location>
        <begin position="79"/>
        <end position="112"/>
    </location>
</feature>
<name>A0A182VAB3_ANOME</name>
<evidence type="ECO:0000313" key="3">
    <source>
        <dbReference type="Proteomes" id="UP000075903"/>
    </source>
</evidence>
<feature type="transmembrane region" description="Helical" evidence="1">
    <location>
        <begin position="16"/>
        <end position="41"/>
    </location>
</feature>
<dbReference type="Proteomes" id="UP000075903">
    <property type="component" value="Unassembled WGS sequence"/>
</dbReference>
<keyword evidence="1" id="KW-0812">Transmembrane</keyword>
<reference evidence="2" key="1">
    <citation type="submission" date="2020-05" db="UniProtKB">
        <authorList>
            <consortium name="EnsemblMetazoa"/>
        </authorList>
    </citation>
    <scope>IDENTIFICATION</scope>
    <source>
        <strain evidence="2">MAF</strain>
    </source>
</reference>